<evidence type="ECO:0000313" key="1">
    <source>
        <dbReference type="EMBL" id="EEG76096.1"/>
    </source>
</evidence>
<dbReference type="EMBL" id="ACJM01000025">
    <property type="protein sequence ID" value="EEG76096.1"/>
    <property type="molecule type" value="Genomic_DNA"/>
</dbReference>
<accession>C0GKK4</accession>
<reference evidence="1 2" key="1">
    <citation type="submission" date="2009-02" db="EMBL/GenBank/DDBJ databases">
        <title>Sequencing of the draft genome and assembly of Dethiobacter alkaliphilus AHT 1.</title>
        <authorList>
            <consortium name="US DOE Joint Genome Institute (JGI-PGF)"/>
            <person name="Lucas S."/>
            <person name="Copeland A."/>
            <person name="Lapidus A."/>
            <person name="Glavina del Rio T."/>
            <person name="Dalin E."/>
            <person name="Tice H."/>
            <person name="Bruce D."/>
            <person name="Goodwin L."/>
            <person name="Pitluck S."/>
            <person name="Larimer F."/>
            <person name="Land M.L."/>
            <person name="Hauser L."/>
            <person name="Muyzer G."/>
        </authorList>
    </citation>
    <scope>NUCLEOTIDE SEQUENCE [LARGE SCALE GENOMIC DNA]</scope>
    <source>
        <strain evidence="1 2">AHT 1</strain>
    </source>
</reference>
<sequence>MEFITLKPEELRYICDPSQFEFETTESVPPLEGIIGQERAVRAMEFGPGHKKAWLSHFYDRADRYG</sequence>
<comment type="caution">
    <text evidence="1">The sequence shown here is derived from an EMBL/GenBank/DDBJ whole genome shotgun (WGS) entry which is preliminary data.</text>
</comment>
<dbReference type="GO" id="GO:0006508">
    <property type="term" value="P:proteolysis"/>
    <property type="evidence" value="ECO:0007669"/>
    <property type="project" value="UniProtKB-KW"/>
</dbReference>
<keyword evidence="1" id="KW-0645">Protease</keyword>
<dbReference type="AlphaFoldDB" id="C0GKK4"/>
<gene>
    <name evidence="1" type="ORF">DealDRAFT_3013</name>
</gene>
<keyword evidence="2" id="KW-1185">Reference proteome</keyword>
<dbReference type="Gene3D" id="3.40.50.300">
    <property type="entry name" value="P-loop containing nucleotide triphosphate hydrolases"/>
    <property type="match status" value="1"/>
</dbReference>
<organism evidence="1 2">
    <name type="scientific">Dethiobacter alkaliphilus AHT 1</name>
    <dbReference type="NCBI Taxonomy" id="555088"/>
    <lineage>
        <taxon>Bacteria</taxon>
        <taxon>Bacillati</taxon>
        <taxon>Bacillota</taxon>
        <taxon>Dethiobacteria</taxon>
        <taxon>Dethiobacterales</taxon>
        <taxon>Dethiobacteraceae</taxon>
        <taxon>Dethiobacter</taxon>
    </lineage>
</organism>
<dbReference type="STRING" id="555088.DealDRAFT_3013"/>
<dbReference type="Proteomes" id="UP000006443">
    <property type="component" value="Unassembled WGS sequence"/>
</dbReference>
<keyword evidence="1" id="KW-0378">Hydrolase</keyword>
<dbReference type="eggNOG" id="COG0542">
    <property type="taxonomic scope" value="Bacteria"/>
</dbReference>
<dbReference type="GO" id="GO:0008233">
    <property type="term" value="F:peptidase activity"/>
    <property type="evidence" value="ECO:0007669"/>
    <property type="project" value="UniProtKB-KW"/>
</dbReference>
<evidence type="ECO:0000313" key="2">
    <source>
        <dbReference type="Proteomes" id="UP000006443"/>
    </source>
</evidence>
<name>C0GKK4_DETAL</name>
<protein>
    <submittedName>
        <fullName evidence="1">ATP-dependent protease, putative</fullName>
    </submittedName>
</protein>
<proteinExistence type="predicted"/>
<dbReference type="InterPro" id="IPR027417">
    <property type="entry name" value="P-loop_NTPase"/>
</dbReference>
<dbReference type="RefSeq" id="WP_008518998.1">
    <property type="nucleotide sequence ID" value="NZ_ACJM01000025.1"/>
</dbReference>